<sequence>MSSRINALQRAGRKLGHDVSKTTGGAEKKSPLALETLPYDILVHICGYLSLDDGPWPCQDPTCGVCADQHRSLPLKKQLAKPLYLNYYAAFSQTCKYLREISIPFLFRAMRIAPRTGEEYRRLRRELQMMQGKGIFERVRKLSIVFSPDVYLDEDLCVKNEFPVFKESDLLLESMETLLRNITKLDILACKIDFVQECFRLDSLPLTKEVRIPVQRLVISYGCGWLLPHLEPKALLIKGTGDTLWYHIIRAPIEATYQSAIKARTASLRLCGADHPKSDTRAFRLHQNLRTCASFLTELRVYTFVVDNTGLKGLYMST</sequence>
<feature type="compositionally biased region" description="Basic and acidic residues" evidence="1">
    <location>
        <begin position="15"/>
        <end position="26"/>
    </location>
</feature>
<organism evidence="2 3">
    <name type="scientific">Orbilia javanica</name>
    <dbReference type="NCBI Taxonomy" id="47235"/>
    <lineage>
        <taxon>Eukaryota</taxon>
        <taxon>Fungi</taxon>
        <taxon>Dikarya</taxon>
        <taxon>Ascomycota</taxon>
        <taxon>Pezizomycotina</taxon>
        <taxon>Orbiliomycetes</taxon>
        <taxon>Orbiliales</taxon>
        <taxon>Orbiliaceae</taxon>
        <taxon>Orbilia</taxon>
    </lineage>
</organism>
<dbReference type="Proteomes" id="UP001313282">
    <property type="component" value="Unassembled WGS sequence"/>
</dbReference>
<dbReference type="EMBL" id="JAVHNR010000005">
    <property type="protein sequence ID" value="KAK6342320.1"/>
    <property type="molecule type" value="Genomic_DNA"/>
</dbReference>
<protein>
    <submittedName>
        <fullName evidence="2">Uncharacterized protein</fullName>
    </submittedName>
</protein>
<dbReference type="AlphaFoldDB" id="A0AAN8MM37"/>
<evidence type="ECO:0000313" key="3">
    <source>
        <dbReference type="Proteomes" id="UP001313282"/>
    </source>
</evidence>
<proteinExistence type="predicted"/>
<name>A0AAN8MM37_9PEZI</name>
<evidence type="ECO:0000256" key="1">
    <source>
        <dbReference type="SAM" id="MobiDB-lite"/>
    </source>
</evidence>
<gene>
    <name evidence="2" type="ORF">TWF718_007723</name>
</gene>
<comment type="caution">
    <text evidence="2">The sequence shown here is derived from an EMBL/GenBank/DDBJ whole genome shotgun (WGS) entry which is preliminary data.</text>
</comment>
<reference evidence="2 3" key="1">
    <citation type="submission" date="2019-10" db="EMBL/GenBank/DDBJ databases">
        <authorList>
            <person name="Palmer J.M."/>
        </authorList>
    </citation>
    <scope>NUCLEOTIDE SEQUENCE [LARGE SCALE GENOMIC DNA]</scope>
    <source>
        <strain evidence="2 3">TWF718</strain>
    </source>
</reference>
<accession>A0AAN8MM37</accession>
<keyword evidence="3" id="KW-1185">Reference proteome</keyword>
<evidence type="ECO:0000313" key="2">
    <source>
        <dbReference type="EMBL" id="KAK6342320.1"/>
    </source>
</evidence>
<feature type="region of interest" description="Disordered" evidence="1">
    <location>
        <begin position="1"/>
        <end position="26"/>
    </location>
</feature>